<evidence type="ECO:0000313" key="3">
    <source>
        <dbReference type="Proteomes" id="UP000639772"/>
    </source>
</evidence>
<name>A0A835QXD7_VANPL</name>
<reference evidence="2 3" key="1">
    <citation type="journal article" date="2020" name="Nat. Food">
        <title>A phased Vanilla planifolia genome enables genetic improvement of flavour and production.</title>
        <authorList>
            <person name="Hasing T."/>
            <person name="Tang H."/>
            <person name="Brym M."/>
            <person name="Khazi F."/>
            <person name="Huang T."/>
            <person name="Chambers A.H."/>
        </authorList>
    </citation>
    <scope>NUCLEOTIDE SEQUENCE [LARGE SCALE GENOMIC DNA]</scope>
    <source>
        <tissue evidence="2">Leaf</tissue>
    </source>
</reference>
<comment type="caution">
    <text evidence="2">The sequence shown here is derived from an EMBL/GenBank/DDBJ whole genome shotgun (WGS) entry which is preliminary data.</text>
</comment>
<sequence>MNVSDRPRQRTAAGQARNATTFRGNCSSGVGFRQRTAGEDDAWLDGSSSLEATNFPKLEFCRSRLLSPGSKAATGLGFYR</sequence>
<protein>
    <submittedName>
        <fullName evidence="2">Uncharacterized protein</fullName>
    </submittedName>
</protein>
<evidence type="ECO:0000313" key="2">
    <source>
        <dbReference type="EMBL" id="KAG0478004.1"/>
    </source>
</evidence>
<feature type="region of interest" description="Disordered" evidence="1">
    <location>
        <begin position="1"/>
        <end position="25"/>
    </location>
</feature>
<proteinExistence type="predicted"/>
<dbReference type="EMBL" id="JADCNM010000006">
    <property type="protein sequence ID" value="KAG0478004.1"/>
    <property type="molecule type" value="Genomic_DNA"/>
</dbReference>
<dbReference type="AlphaFoldDB" id="A0A835QXD7"/>
<organism evidence="2 3">
    <name type="scientific">Vanilla planifolia</name>
    <name type="common">Vanilla</name>
    <dbReference type="NCBI Taxonomy" id="51239"/>
    <lineage>
        <taxon>Eukaryota</taxon>
        <taxon>Viridiplantae</taxon>
        <taxon>Streptophyta</taxon>
        <taxon>Embryophyta</taxon>
        <taxon>Tracheophyta</taxon>
        <taxon>Spermatophyta</taxon>
        <taxon>Magnoliopsida</taxon>
        <taxon>Liliopsida</taxon>
        <taxon>Asparagales</taxon>
        <taxon>Orchidaceae</taxon>
        <taxon>Vanilloideae</taxon>
        <taxon>Vanilleae</taxon>
        <taxon>Vanilla</taxon>
    </lineage>
</organism>
<gene>
    <name evidence="2" type="ORF">HPP92_012723</name>
</gene>
<accession>A0A835QXD7</accession>
<dbReference type="Proteomes" id="UP000639772">
    <property type="component" value="Chromosome 6"/>
</dbReference>
<evidence type="ECO:0000256" key="1">
    <source>
        <dbReference type="SAM" id="MobiDB-lite"/>
    </source>
</evidence>